<proteinExistence type="predicted"/>
<evidence type="ECO:0000313" key="3">
    <source>
        <dbReference type="WBParaSite" id="ECPE_0001540901-mRNA-1"/>
    </source>
</evidence>
<dbReference type="SUPFAM" id="SSF48371">
    <property type="entry name" value="ARM repeat"/>
    <property type="match status" value="1"/>
</dbReference>
<name>A0A183B834_9TREM</name>
<gene>
    <name evidence="1" type="ORF">ECPE_LOCUS15369</name>
</gene>
<sequence length="318" mass="34957">MIDSAAPDVMAALEAAIHTAAEVASQTPASVAARSPLRSTSVAHAELSASVMRQRACVAYLRETSAFASLISVAIRDFQNMLASKTLSDVTEAIDFFVAAKHAGVAGLGAGIQQIFVQIWSQEETIRKAVVEAFRKLYLQLDPDEPIGPNAELTSEIADTIASNLSQFIRDANLGSLVSVERIIQYLINTDQMNRQLYAHFWLRFIHSSTQPSVQNSEDAKSMLLVLKMMAKSDAKEFDKHLETLIQYGLQSSIEASKVDLERVKFTCEILLRMVPRAKPNGYGLTTQQEIYQGPRPKLLVLAKRESQNSGSGQLETL</sequence>
<dbReference type="GO" id="GO:0007076">
    <property type="term" value="P:mitotic chromosome condensation"/>
    <property type="evidence" value="ECO:0007669"/>
    <property type="project" value="InterPro"/>
</dbReference>
<dbReference type="PANTHER" id="PTHR14222">
    <property type="entry name" value="CONDENSIN"/>
    <property type="match status" value="1"/>
</dbReference>
<dbReference type="GO" id="GO:0000779">
    <property type="term" value="C:condensed chromosome, centromeric region"/>
    <property type="evidence" value="ECO:0007669"/>
    <property type="project" value="TreeGrafter"/>
</dbReference>
<dbReference type="InterPro" id="IPR016024">
    <property type="entry name" value="ARM-type_fold"/>
</dbReference>
<organism evidence="3">
    <name type="scientific">Echinostoma caproni</name>
    <dbReference type="NCBI Taxonomy" id="27848"/>
    <lineage>
        <taxon>Eukaryota</taxon>
        <taxon>Metazoa</taxon>
        <taxon>Spiralia</taxon>
        <taxon>Lophotrochozoa</taxon>
        <taxon>Platyhelminthes</taxon>
        <taxon>Trematoda</taxon>
        <taxon>Digenea</taxon>
        <taxon>Plagiorchiida</taxon>
        <taxon>Echinostomata</taxon>
        <taxon>Echinostomatoidea</taxon>
        <taxon>Echinostomatidae</taxon>
        <taxon>Echinostoma</taxon>
    </lineage>
</organism>
<dbReference type="Proteomes" id="UP000272942">
    <property type="component" value="Unassembled WGS sequence"/>
</dbReference>
<reference evidence="1 2" key="2">
    <citation type="submission" date="2018-11" db="EMBL/GenBank/DDBJ databases">
        <authorList>
            <consortium name="Pathogen Informatics"/>
        </authorList>
    </citation>
    <scope>NUCLEOTIDE SEQUENCE [LARGE SCALE GENOMIC DNA]</scope>
    <source>
        <strain evidence="1 2">Egypt</strain>
    </source>
</reference>
<dbReference type="GO" id="GO:0000796">
    <property type="term" value="C:condensin complex"/>
    <property type="evidence" value="ECO:0007669"/>
    <property type="project" value="TreeGrafter"/>
</dbReference>
<dbReference type="WBParaSite" id="ECPE_0001540901-mRNA-1">
    <property type="protein sequence ID" value="ECPE_0001540901-mRNA-1"/>
    <property type="gene ID" value="ECPE_0001540901"/>
</dbReference>
<dbReference type="OrthoDB" id="436262at2759"/>
<dbReference type="GO" id="GO:0042393">
    <property type="term" value="F:histone binding"/>
    <property type="evidence" value="ECO:0007669"/>
    <property type="project" value="TreeGrafter"/>
</dbReference>
<protein>
    <submittedName>
        <fullName evidence="3">DUF3453 domain-containing protein</fullName>
    </submittedName>
</protein>
<dbReference type="AlphaFoldDB" id="A0A183B834"/>
<dbReference type="InterPro" id="IPR026971">
    <property type="entry name" value="CND1/NCAPD3"/>
</dbReference>
<dbReference type="GO" id="GO:0010032">
    <property type="term" value="P:meiotic chromosome condensation"/>
    <property type="evidence" value="ECO:0007669"/>
    <property type="project" value="TreeGrafter"/>
</dbReference>
<reference evidence="3" key="1">
    <citation type="submission" date="2016-06" db="UniProtKB">
        <authorList>
            <consortium name="WormBaseParasite"/>
        </authorList>
    </citation>
    <scope>IDENTIFICATION</scope>
</reference>
<evidence type="ECO:0000313" key="2">
    <source>
        <dbReference type="Proteomes" id="UP000272942"/>
    </source>
</evidence>
<keyword evidence="2" id="KW-1185">Reference proteome</keyword>
<evidence type="ECO:0000313" key="1">
    <source>
        <dbReference type="EMBL" id="VDP92641.1"/>
    </source>
</evidence>
<accession>A0A183B834</accession>
<dbReference type="PANTHER" id="PTHR14222:SF2">
    <property type="entry name" value="CONDENSIN COMPLEX SUBUNIT 1"/>
    <property type="match status" value="1"/>
</dbReference>
<dbReference type="EMBL" id="UZAN01060345">
    <property type="protein sequence ID" value="VDP92641.1"/>
    <property type="molecule type" value="Genomic_DNA"/>
</dbReference>